<dbReference type="AlphaFoldDB" id="I4C431"/>
<reference evidence="2" key="1">
    <citation type="submission" date="2012-06" db="EMBL/GenBank/DDBJ databases">
        <title>Complete sequence of chromosome of Desulfomonile tiedjei DSM 6799.</title>
        <authorList>
            <person name="Lucas S."/>
            <person name="Copeland A."/>
            <person name="Lapidus A."/>
            <person name="Glavina del Rio T."/>
            <person name="Dalin E."/>
            <person name="Tice H."/>
            <person name="Bruce D."/>
            <person name="Goodwin L."/>
            <person name="Pitluck S."/>
            <person name="Peters L."/>
            <person name="Ovchinnikova G."/>
            <person name="Zeytun A."/>
            <person name="Lu M."/>
            <person name="Kyrpides N."/>
            <person name="Mavromatis K."/>
            <person name="Ivanova N."/>
            <person name="Brettin T."/>
            <person name="Detter J.C."/>
            <person name="Han C."/>
            <person name="Larimer F."/>
            <person name="Land M."/>
            <person name="Hauser L."/>
            <person name="Markowitz V."/>
            <person name="Cheng J.-F."/>
            <person name="Hugenholtz P."/>
            <person name="Woyke T."/>
            <person name="Wu D."/>
            <person name="Spring S."/>
            <person name="Schroeder M."/>
            <person name="Brambilla E."/>
            <person name="Klenk H.-P."/>
            <person name="Eisen J.A."/>
        </authorList>
    </citation>
    <scope>NUCLEOTIDE SEQUENCE [LARGE SCALE GENOMIC DNA]</scope>
    <source>
        <strain evidence="2">ATCC 49306 / DSM 6799 / DCB-1</strain>
    </source>
</reference>
<keyword evidence="2" id="KW-1185">Reference proteome</keyword>
<dbReference type="KEGG" id="dti:Desti_1611"/>
<name>I4C431_DESTA</name>
<protein>
    <submittedName>
        <fullName evidence="1">Uncharacterized protein</fullName>
    </submittedName>
</protein>
<dbReference type="Proteomes" id="UP000006055">
    <property type="component" value="Chromosome"/>
</dbReference>
<dbReference type="HOGENOM" id="CLU_2733507_0_0_7"/>
<dbReference type="STRING" id="706587.Desti_1611"/>
<organism evidence="1 2">
    <name type="scientific">Desulfomonile tiedjei (strain ATCC 49306 / DSM 6799 / DCB-1)</name>
    <dbReference type="NCBI Taxonomy" id="706587"/>
    <lineage>
        <taxon>Bacteria</taxon>
        <taxon>Pseudomonadati</taxon>
        <taxon>Thermodesulfobacteriota</taxon>
        <taxon>Desulfomonilia</taxon>
        <taxon>Desulfomonilales</taxon>
        <taxon>Desulfomonilaceae</taxon>
        <taxon>Desulfomonile</taxon>
    </lineage>
</organism>
<evidence type="ECO:0000313" key="1">
    <source>
        <dbReference type="EMBL" id="AFM24322.1"/>
    </source>
</evidence>
<evidence type="ECO:0000313" key="2">
    <source>
        <dbReference type="Proteomes" id="UP000006055"/>
    </source>
</evidence>
<sequence length="71" mass="8390">MEFIPFLHSGRSFNIACEDDLEFKEVRSILDQLIELQAFDSDDIKGSYRIDAEDNEFEVWVMEADVFIQRL</sequence>
<proteinExistence type="predicted"/>
<dbReference type="RefSeq" id="WP_014809470.1">
    <property type="nucleotide sequence ID" value="NC_018025.1"/>
</dbReference>
<accession>I4C431</accession>
<gene>
    <name evidence="1" type="ordered locus">Desti_1611</name>
</gene>
<dbReference type="EMBL" id="CP003360">
    <property type="protein sequence ID" value="AFM24322.1"/>
    <property type="molecule type" value="Genomic_DNA"/>
</dbReference>